<dbReference type="GO" id="GO:0051017">
    <property type="term" value="P:actin filament bundle assembly"/>
    <property type="evidence" value="ECO:0007669"/>
    <property type="project" value="TreeGrafter"/>
</dbReference>
<evidence type="ECO:0000256" key="2">
    <source>
        <dbReference type="ARBA" id="ARBA00023043"/>
    </source>
</evidence>
<dbReference type="PANTHER" id="PTHR24153">
    <property type="entry name" value="ESPIN"/>
    <property type="match status" value="1"/>
</dbReference>
<evidence type="ECO:0000313" key="4">
    <source>
        <dbReference type="EMBL" id="CAD8899674.1"/>
    </source>
</evidence>
<accession>A0A7S1BXE7</accession>
<dbReference type="SUPFAM" id="SSF48403">
    <property type="entry name" value="Ankyrin repeat"/>
    <property type="match status" value="1"/>
</dbReference>
<dbReference type="PANTHER" id="PTHR24153:SF8">
    <property type="entry name" value="FORKED, ISOFORM F"/>
    <property type="match status" value="1"/>
</dbReference>
<name>A0A7S1BXE7_9STRA</name>
<sequence length="589" mass="65953">MTTKPTPGYSTELHRLLAARSWNEAVEYLSSHRDDTQLFDEWCRSPLALACMGDAPQSVIRKLLVIHPRAAASPDEDGNFPLHLVCKQGSSAEIAHLLIHYNPAAIRAQNKYGKTPLQLVVERGNLVSNDLLKLIIDSNTQAAEIYDKNGMYPLHYYGCKPTNSDGIRSLIDAFPAACQKRNKRGETPLFLAVLHDQSLEVLEAFCDKCPRAATIRNEDGILPITLAWNLFMHIEREGDLDVGNDLVDRLAMNRRAVKDARSKTDLVGPLGEWFEKVELLLKAASCPQDASKLVVGRKWKVVHAAACGYCPPEVLRFALKIFPTQLKQKNDDGNLPLHVAAASPIYIKQESEPSNEPMISKFLKLYPEGAKKLNRAGRFPLSLALESGKTLSTGVKLIVDAEPRAVMTRDKKTHMYPFMLAAIGDDSVSEEERNEQAELLARSEYKHSDWMSFPAKATQSLTKKVLLNQSLEQLNTIYQLLRTAPDLVMFGLADPMDDKEKIYLRDKFVFLRDENLSLKRQIETVRRNLELLTNPPENSEATPRFRKKSECGTPSPKTGSKGSSRGREKNKLKMMMKFTGSKGVQPAAE</sequence>
<organism evidence="4">
    <name type="scientific">Corethron hystrix</name>
    <dbReference type="NCBI Taxonomy" id="216773"/>
    <lineage>
        <taxon>Eukaryota</taxon>
        <taxon>Sar</taxon>
        <taxon>Stramenopiles</taxon>
        <taxon>Ochrophyta</taxon>
        <taxon>Bacillariophyta</taxon>
        <taxon>Coscinodiscophyceae</taxon>
        <taxon>Corethrophycidae</taxon>
        <taxon>Corethrales</taxon>
        <taxon>Corethraceae</taxon>
        <taxon>Corethron</taxon>
    </lineage>
</organism>
<protein>
    <submittedName>
        <fullName evidence="4">Uncharacterized protein</fullName>
    </submittedName>
</protein>
<gene>
    <name evidence="4" type="ORF">CHYS00102_LOCUS26890</name>
</gene>
<dbReference type="AlphaFoldDB" id="A0A7S1BXE7"/>
<dbReference type="Gene3D" id="1.25.40.20">
    <property type="entry name" value="Ankyrin repeat-containing domain"/>
    <property type="match status" value="2"/>
</dbReference>
<keyword evidence="1" id="KW-0677">Repeat</keyword>
<dbReference type="InterPro" id="IPR036770">
    <property type="entry name" value="Ankyrin_rpt-contain_sf"/>
</dbReference>
<dbReference type="EMBL" id="HBFR01036920">
    <property type="protein sequence ID" value="CAD8899674.1"/>
    <property type="molecule type" value="Transcribed_RNA"/>
</dbReference>
<evidence type="ECO:0000256" key="1">
    <source>
        <dbReference type="ARBA" id="ARBA00022737"/>
    </source>
</evidence>
<proteinExistence type="predicted"/>
<keyword evidence="2" id="KW-0040">ANK repeat</keyword>
<dbReference type="InterPro" id="IPR052420">
    <property type="entry name" value="Espin/Espin-like"/>
</dbReference>
<dbReference type="InterPro" id="IPR002110">
    <property type="entry name" value="Ankyrin_rpt"/>
</dbReference>
<feature type="region of interest" description="Disordered" evidence="3">
    <location>
        <begin position="533"/>
        <end position="589"/>
    </location>
</feature>
<evidence type="ECO:0000256" key="3">
    <source>
        <dbReference type="SAM" id="MobiDB-lite"/>
    </source>
</evidence>
<dbReference type="SMART" id="SM00248">
    <property type="entry name" value="ANK"/>
    <property type="match status" value="5"/>
</dbReference>
<dbReference type="GO" id="GO:0051015">
    <property type="term" value="F:actin filament binding"/>
    <property type="evidence" value="ECO:0007669"/>
    <property type="project" value="TreeGrafter"/>
</dbReference>
<dbReference type="GO" id="GO:0005737">
    <property type="term" value="C:cytoplasm"/>
    <property type="evidence" value="ECO:0007669"/>
    <property type="project" value="TreeGrafter"/>
</dbReference>
<reference evidence="4" key="1">
    <citation type="submission" date="2021-01" db="EMBL/GenBank/DDBJ databases">
        <authorList>
            <person name="Corre E."/>
            <person name="Pelletier E."/>
            <person name="Niang G."/>
            <person name="Scheremetjew M."/>
            <person name="Finn R."/>
            <person name="Kale V."/>
            <person name="Holt S."/>
            <person name="Cochrane G."/>
            <person name="Meng A."/>
            <person name="Brown T."/>
            <person name="Cohen L."/>
        </authorList>
    </citation>
    <scope>NUCLEOTIDE SEQUENCE</scope>
    <source>
        <strain evidence="4">308</strain>
    </source>
</reference>
<dbReference type="Pfam" id="PF13857">
    <property type="entry name" value="Ank_5"/>
    <property type="match status" value="1"/>
</dbReference>